<organism evidence="3 4">
    <name type="scientific">Steroidobacter gossypii</name>
    <dbReference type="NCBI Taxonomy" id="2805490"/>
    <lineage>
        <taxon>Bacteria</taxon>
        <taxon>Pseudomonadati</taxon>
        <taxon>Pseudomonadota</taxon>
        <taxon>Gammaproteobacteria</taxon>
        <taxon>Steroidobacterales</taxon>
        <taxon>Steroidobacteraceae</taxon>
        <taxon>Steroidobacter</taxon>
    </lineage>
</organism>
<keyword evidence="4" id="KW-1185">Reference proteome</keyword>
<dbReference type="InterPro" id="IPR032466">
    <property type="entry name" value="Metal_Hydrolase"/>
</dbReference>
<evidence type="ECO:0000256" key="1">
    <source>
        <dbReference type="SAM" id="SignalP"/>
    </source>
</evidence>
<gene>
    <name evidence="3" type="ORF">JM946_18350</name>
</gene>
<dbReference type="EMBL" id="JAEVLS010000004">
    <property type="protein sequence ID" value="MBM0106697.1"/>
    <property type="molecule type" value="Genomic_DNA"/>
</dbReference>
<dbReference type="Gene3D" id="3.10.310.70">
    <property type="match status" value="1"/>
</dbReference>
<dbReference type="SUPFAM" id="SSF51556">
    <property type="entry name" value="Metallo-dependent hydrolases"/>
    <property type="match status" value="1"/>
</dbReference>
<dbReference type="InterPro" id="IPR011059">
    <property type="entry name" value="Metal-dep_hydrolase_composite"/>
</dbReference>
<evidence type="ECO:0000313" key="3">
    <source>
        <dbReference type="EMBL" id="MBM0106697.1"/>
    </source>
</evidence>
<dbReference type="RefSeq" id="WP_203168812.1">
    <property type="nucleotide sequence ID" value="NZ_JAEVLS010000004.1"/>
</dbReference>
<feature type="chain" id="PRO_5046424273" evidence="1">
    <location>
        <begin position="29"/>
        <end position="597"/>
    </location>
</feature>
<protein>
    <submittedName>
        <fullName evidence="3">Amidohydrolase</fullName>
    </submittedName>
</protein>
<evidence type="ECO:0000313" key="4">
    <source>
        <dbReference type="Proteomes" id="UP000661077"/>
    </source>
</evidence>
<sequence length="597" mass="65952">MTHSTKHLLRAAIVTALSAAAMTQAAVAATAVDLILKNGKVATMDAQNSSATTVVVDDGRIVAVGDDSVAEGYTAEKTLDLQGRTTLPGFVDNHVHPRPARPLPPGEVDLRYAYTWADNERILRQAMKGRPPGTWVRASAFRLHFADDAPATPWINEDISKIPNRYALDKIAPNNPVIVRASQLVVANSLALKLAGITRDSQDPPAGDGHIEKDSNGEPTGILWYAVGDAIEEFAPPSPPVPKLSKEAEFAAYKEFFENLRSLGITSVNIAGARPPTEFRIYQQLHARYPGELPRMTIQPWINAGHSMDVVRENLQRLEGFGWHTGAGNEWVKLGAIKMGLDGGYTFSRPWPVSEHAHKHVTSYYGGWRDLPDNFYHIFKRAHQLGWQIGVHTAGDKAATVVTDVLERVINDSPRKDHRHHLIHFEVGPPEATYLKMKQLGIGVSMQPNFTYALQPFFSLALEGETLQRNNPGRTVLNHGLHLSYGSDERPYGPLIGLYAAVTRRGYDGKVYGPEEAVTVQQAVRAYTIDSAWHNFDEKNRGSIEPGKLADFVVLSEDIFSVDPMRIKDIKIVNTVIGGRVFDIPGNARNRFYPDHP</sequence>
<dbReference type="Pfam" id="PF07969">
    <property type="entry name" value="Amidohydro_3"/>
    <property type="match status" value="1"/>
</dbReference>
<keyword evidence="1" id="KW-0732">Signal</keyword>
<comment type="caution">
    <text evidence="3">The sequence shown here is derived from an EMBL/GenBank/DDBJ whole genome shotgun (WGS) entry which is preliminary data.</text>
</comment>
<dbReference type="PANTHER" id="PTHR22642">
    <property type="entry name" value="IMIDAZOLONEPROPIONASE"/>
    <property type="match status" value="1"/>
</dbReference>
<dbReference type="PANTHER" id="PTHR22642:SF2">
    <property type="entry name" value="PROTEIN LONG AFTER FAR-RED 3"/>
    <property type="match status" value="1"/>
</dbReference>
<reference evidence="3 4" key="1">
    <citation type="journal article" date="2021" name="Int. J. Syst. Evol. Microbiol.">
        <title>Steroidobacter gossypii sp. nov., isolated from soil of cotton cropping field.</title>
        <authorList>
            <person name="Huang R."/>
            <person name="Yang S."/>
            <person name="Zhen C."/>
            <person name="Liu W."/>
        </authorList>
    </citation>
    <scope>NUCLEOTIDE SEQUENCE [LARGE SCALE GENOMIC DNA]</scope>
    <source>
        <strain evidence="3 4">S1-65</strain>
    </source>
</reference>
<dbReference type="CDD" id="cd01300">
    <property type="entry name" value="YtcJ_like"/>
    <property type="match status" value="1"/>
</dbReference>
<dbReference type="InterPro" id="IPR033932">
    <property type="entry name" value="YtcJ-like"/>
</dbReference>
<dbReference type="Gene3D" id="3.20.20.140">
    <property type="entry name" value="Metal-dependent hydrolases"/>
    <property type="match status" value="1"/>
</dbReference>
<feature type="domain" description="Amidohydrolase 3" evidence="2">
    <location>
        <begin position="78"/>
        <end position="581"/>
    </location>
</feature>
<dbReference type="Proteomes" id="UP000661077">
    <property type="component" value="Unassembled WGS sequence"/>
</dbReference>
<proteinExistence type="predicted"/>
<dbReference type="SUPFAM" id="SSF51338">
    <property type="entry name" value="Composite domain of metallo-dependent hydrolases"/>
    <property type="match status" value="1"/>
</dbReference>
<evidence type="ECO:0000259" key="2">
    <source>
        <dbReference type="Pfam" id="PF07969"/>
    </source>
</evidence>
<name>A0ABS1X0G9_9GAMM</name>
<accession>A0ABS1X0G9</accession>
<feature type="signal peptide" evidence="1">
    <location>
        <begin position="1"/>
        <end position="28"/>
    </location>
</feature>
<dbReference type="InterPro" id="IPR013108">
    <property type="entry name" value="Amidohydro_3"/>
</dbReference>
<dbReference type="Gene3D" id="2.30.40.10">
    <property type="entry name" value="Urease, subunit C, domain 1"/>
    <property type="match status" value="1"/>
</dbReference>